<comment type="caution">
    <text evidence="1">The sequence shown here is derived from an EMBL/GenBank/DDBJ whole genome shotgun (WGS) entry which is preliminary data.</text>
</comment>
<protein>
    <recommendedName>
        <fullName evidence="3">TrpR like protein, YerC/YecD</fullName>
    </recommendedName>
</protein>
<organism evidence="1 2">
    <name type="scientific">Candidatus Gottesmanbacteria bacterium RIFCSPHIGHO2_02_FULL_40_13</name>
    <dbReference type="NCBI Taxonomy" id="1798384"/>
    <lineage>
        <taxon>Bacteria</taxon>
        <taxon>Candidatus Gottesmaniibacteriota</taxon>
    </lineage>
</organism>
<dbReference type="PANTHER" id="PTHR40080">
    <property type="entry name" value="LMO1763 PROTEIN"/>
    <property type="match status" value="1"/>
</dbReference>
<dbReference type="Gene3D" id="1.10.1270.10">
    <property type="entry name" value="TrpR-like"/>
    <property type="match status" value="1"/>
</dbReference>
<accession>A0A1F6A5K3</accession>
<dbReference type="NCBIfam" id="TIGR02531">
    <property type="entry name" value="yecD_yerC"/>
    <property type="match status" value="1"/>
</dbReference>
<dbReference type="STRING" id="1798384.A3D03_03305"/>
<dbReference type="GO" id="GO:0003700">
    <property type="term" value="F:DNA-binding transcription factor activity"/>
    <property type="evidence" value="ECO:0007669"/>
    <property type="project" value="InterPro"/>
</dbReference>
<evidence type="ECO:0008006" key="3">
    <source>
        <dbReference type="Google" id="ProtNLM"/>
    </source>
</evidence>
<evidence type="ECO:0000313" key="2">
    <source>
        <dbReference type="Proteomes" id="UP000177092"/>
    </source>
</evidence>
<reference evidence="1 2" key="1">
    <citation type="journal article" date="2016" name="Nat. Commun.">
        <title>Thousands of microbial genomes shed light on interconnected biogeochemical processes in an aquifer system.</title>
        <authorList>
            <person name="Anantharaman K."/>
            <person name="Brown C.T."/>
            <person name="Hug L.A."/>
            <person name="Sharon I."/>
            <person name="Castelle C.J."/>
            <person name="Probst A.J."/>
            <person name="Thomas B.C."/>
            <person name="Singh A."/>
            <person name="Wilkins M.J."/>
            <person name="Karaoz U."/>
            <person name="Brodie E.L."/>
            <person name="Williams K.H."/>
            <person name="Hubbard S.S."/>
            <person name="Banfield J.F."/>
        </authorList>
    </citation>
    <scope>NUCLEOTIDE SEQUENCE [LARGE SCALE GENOMIC DNA]</scope>
</reference>
<dbReference type="Pfam" id="PF01371">
    <property type="entry name" value="Trp_repressor"/>
    <property type="match status" value="1"/>
</dbReference>
<dbReference type="Proteomes" id="UP000177092">
    <property type="component" value="Unassembled WGS sequence"/>
</dbReference>
<dbReference type="GO" id="GO:0043565">
    <property type="term" value="F:sequence-specific DNA binding"/>
    <property type="evidence" value="ECO:0007669"/>
    <property type="project" value="InterPro"/>
</dbReference>
<proteinExistence type="predicted"/>
<name>A0A1F6A5K3_9BACT</name>
<dbReference type="InterPro" id="IPR038116">
    <property type="entry name" value="TrpR-like_sf"/>
</dbReference>
<dbReference type="SUPFAM" id="SSF48295">
    <property type="entry name" value="TrpR-like"/>
    <property type="match status" value="1"/>
</dbReference>
<gene>
    <name evidence="1" type="ORF">A3D03_03305</name>
</gene>
<dbReference type="InterPro" id="IPR010921">
    <property type="entry name" value="Trp_repressor/repl_initiator"/>
</dbReference>
<dbReference type="InterPro" id="IPR013368">
    <property type="entry name" value="YecD_YerC"/>
</dbReference>
<dbReference type="InterPro" id="IPR000831">
    <property type="entry name" value="Trp_repress"/>
</dbReference>
<evidence type="ECO:0000313" key="1">
    <source>
        <dbReference type="EMBL" id="OGG20048.1"/>
    </source>
</evidence>
<sequence>MSQISRRFLQQKTEDRIITLFTDSILLCDTREKSVSFINDLLTPTEKVMLSKRFSIAFMLLEKYDYNTISQILKVSRATIGKVSNWLKEKGDGFREVVDRLKQKDFTREVISEIQDIIEEFIASTRGQNWSRSKKALWQSRHDKIKPF</sequence>
<dbReference type="PANTHER" id="PTHR40080:SF1">
    <property type="entry name" value="TRPR-LIKE PROTEIN YERC_YECD"/>
    <property type="match status" value="1"/>
</dbReference>
<dbReference type="EMBL" id="MFJN01000059">
    <property type="protein sequence ID" value="OGG20048.1"/>
    <property type="molecule type" value="Genomic_DNA"/>
</dbReference>
<dbReference type="AlphaFoldDB" id="A0A1F6A5K3"/>